<gene>
    <name evidence="2" type="ORF">GIB67_002004</name>
</gene>
<keyword evidence="3" id="KW-1185">Reference proteome</keyword>
<evidence type="ECO:0000259" key="1">
    <source>
        <dbReference type="Pfam" id="PF00931"/>
    </source>
</evidence>
<reference evidence="2 3" key="1">
    <citation type="journal article" date="2020" name="IScience">
        <title>Genome Sequencing of the Endangered Kingdonia uniflora (Circaeasteraceae, Ranunculales) Reveals Potential Mechanisms of Evolutionary Specialization.</title>
        <authorList>
            <person name="Sun Y."/>
            <person name="Deng T."/>
            <person name="Zhang A."/>
            <person name="Moore M.J."/>
            <person name="Landis J.B."/>
            <person name="Lin N."/>
            <person name="Zhang H."/>
            <person name="Zhang X."/>
            <person name="Huang J."/>
            <person name="Zhang X."/>
            <person name="Sun H."/>
            <person name="Wang H."/>
        </authorList>
    </citation>
    <scope>NUCLEOTIDE SEQUENCE [LARGE SCALE GENOMIC DNA]</scope>
    <source>
        <strain evidence="2">TB1705</strain>
        <tissue evidence="2">Leaf</tissue>
    </source>
</reference>
<dbReference type="AlphaFoldDB" id="A0A7J7MA03"/>
<dbReference type="EMBL" id="JACGCM010001662">
    <property type="protein sequence ID" value="KAF6151721.1"/>
    <property type="molecule type" value="Genomic_DNA"/>
</dbReference>
<dbReference type="PANTHER" id="PTHR36766:SF40">
    <property type="entry name" value="DISEASE RESISTANCE PROTEIN RGA3"/>
    <property type="match status" value="1"/>
</dbReference>
<feature type="domain" description="NB-ARC" evidence="1">
    <location>
        <begin position="164"/>
        <end position="249"/>
    </location>
</feature>
<evidence type="ECO:0000313" key="2">
    <source>
        <dbReference type="EMBL" id="KAF6151721.1"/>
    </source>
</evidence>
<sequence>MEDVLDKWRTKILKSEIAADESSAPDGVDGARTDKKKVWSCFLSPCSYFNKATLHHNIGRRILELKGRLDLLITEKEKYKFQVTKKDDEQQVRPKEECRHTISRIKESEVYGRDLEKEKLISMLLSKSSSHVESSVPVISIVGMGAIIEAIGEGFPNLTEWEAWHNHLCQSLEGKLFLLVLDDVWTEDRASWDLLKLALSHGKKGSRIVVIIRNDVVALTVGTTDKHNLEKLSGDYCWLLFEHLAFEGRSGESDRQ</sequence>
<proteinExistence type="predicted"/>
<dbReference type="Gene3D" id="3.40.50.300">
    <property type="entry name" value="P-loop containing nucleotide triphosphate hydrolases"/>
    <property type="match status" value="1"/>
</dbReference>
<dbReference type="PANTHER" id="PTHR36766">
    <property type="entry name" value="PLANT BROAD-SPECTRUM MILDEW RESISTANCE PROTEIN RPW8"/>
    <property type="match status" value="1"/>
</dbReference>
<dbReference type="Pfam" id="PF00931">
    <property type="entry name" value="NB-ARC"/>
    <property type="match status" value="1"/>
</dbReference>
<feature type="non-terminal residue" evidence="2">
    <location>
        <position position="1"/>
    </location>
</feature>
<dbReference type="Proteomes" id="UP000541444">
    <property type="component" value="Unassembled WGS sequence"/>
</dbReference>
<accession>A0A7J7MA03</accession>
<dbReference type="InterPro" id="IPR002182">
    <property type="entry name" value="NB-ARC"/>
</dbReference>
<dbReference type="GO" id="GO:0043531">
    <property type="term" value="F:ADP binding"/>
    <property type="evidence" value="ECO:0007669"/>
    <property type="project" value="InterPro"/>
</dbReference>
<organism evidence="2 3">
    <name type="scientific">Kingdonia uniflora</name>
    <dbReference type="NCBI Taxonomy" id="39325"/>
    <lineage>
        <taxon>Eukaryota</taxon>
        <taxon>Viridiplantae</taxon>
        <taxon>Streptophyta</taxon>
        <taxon>Embryophyta</taxon>
        <taxon>Tracheophyta</taxon>
        <taxon>Spermatophyta</taxon>
        <taxon>Magnoliopsida</taxon>
        <taxon>Ranunculales</taxon>
        <taxon>Circaeasteraceae</taxon>
        <taxon>Kingdonia</taxon>
    </lineage>
</organism>
<dbReference type="SUPFAM" id="SSF52540">
    <property type="entry name" value="P-loop containing nucleoside triphosphate hydrolases"/>
    <property type="match status" value="1"/>
</dbReference>
<dbReference type="InterPro" id="IPR027417">
    <property type="entry name" value="P-loop_NTPase"/>
</dbReference>
<evidence type="ECO:0000313" key="3">
    <source>
        <dbReference type="Proteomes" id="UP000541444"/>
    </source>
</evidence>
<comment type="caution">
    <text evidence="2">The sequence shown here is derived from an EMBL/GenBank/DDBJ whole genome shotgun (WGS) entry which is preliminary data.</text>
</comment>
<dbReference type="OrthoDB" id="1297930at2759"/>
<name>A0A7J7MA03_9MAGN</name>
<protein>
    <recommendedName>
        <fullName evidence="1">NB-ARC domain-containing protein</fullName>
    </recommendedName>
</protein>